<dbReference type="SUPFAM" id="SSF47384">
    <property type="entry name" value="Homodimeric domain of signal transducing histidine kinase"/>
    <property type="match status" value="1"/>
</dbReference>
<dbReference type="Pfam" id="PF02518">
    <property type="entry name" value="HATPase_c"/>
    <property type="match status" value="1"/>
</dbReference>
<dbReference type="Gene3D" id="1.10.287.130">
    <property type="match status" value="1"/>
</dbReference>
<evidence type="ECO:0000256" key="7">
    <source>
        <dbReference type="SAM" id="Coils"/>
    </source>
</evidence>
<gene>
    <name evidence="10" type="ORF">WFZ85_09430</name>
</gene>
<dbReference type="EC" id="2.7.13.3" evidence="2"/>
<dbReference type="PANTHER" id="PTHR45453:SF1">
    <property type="entry name" value="PHOSPHATE REGULON SENSOR PROTEIN PHOR"/>
    <property type="match status" value="1"/>
</dbReference>
<dbReference type="RefSeq" id="WP_342696044.1">
    <property type="nucleotide sequence ID" value="NZ_JBCGDO010000011.1"/>
</dbReference>
<dbReference type="SMART" id="SM00388">
    <property type="entry name" value="HisKA"/>
    <property type="match status" value="1"/>
</dbReference>
<dbReference type="InterPro" id="IPR003661">
    <property type="entry name" value="HisK_dim/P_dom"/>
</dbReference>
<dbReference type="InterPro" id="IPR004358">
    <property type="entry name" value="Sig_transdc_His_kin-like_C"/>
</dbReference>
<feature type="transmembrane region" description="Helical" evidence="8">
    <location>
        <begin position="276"/>
        <end position="294"/>
    </location>
</feature>
<dbReference type="InterPro" id="IPR005467">
    <property type="entry name" value="His_kinase_dom"/>
</dbReference>
<keyword evidence="6" id="KW-0902">Two-component regulatory system</keyword>
<dbReference type="CDD" id="cd00075">
    <property type="entry name" value="HATPase"/>
    <property type="match status" value="1"/>
</dbReference>
<dbReference type="InterPro" id="IPR050351">
    <property type="entry name" value="BphY/WalK/GraS-like"/>
</dbReference>
<evidence type="ECO:0000313" key="11">
    <source>
        <dbReference type="Proteomes" id="UP001460072"/>
    </source>
</evidence>
<keyword evidence="8" id="KW-0472">Membrane</keyword>
<evidence type="ECO:0000256" key="6">
    <source>
        <dbReference type="ARBA" id="ARBA00023012"/>
    </source>
</evidence>
<keyword evidence="5 10" id="KW-0418">Kinase</keyword>
<keyword evidence="8" id="KW-0812">Transmembrane</keyword>
<name>A0ABU9N6H9_9FLAO</name>
<evidence type="ECO:0000313" key="10">
    <source>
        <dbReference type="EMBL" id="MEM0542841.1"/>
    </source>
</evidence>
<evidence type="ECO:0000259" key="9">
    <source>
        <dbReference type="PROSITE" id="PS50109"/>
    </source>
</evidence>
<dbReference type="GO" id="GO:0016301">
    <property type="term" value="F:kinase activity"/>
    <property type="evidence" value="ECO:0007669"/>
    <property type="project" value="UniProtKB-KW"/>
</dbReference>
<keyword evidence="11" id="KW-1185">Reference proteome</keyword>
<dbReference type="EMBL" id="JBCGDO010000011">
    <property type="protein sequence ID" value="MEM0542841.1"/>
    <property type="molecule type" value="Genomic_DNA"/>
</dbReference>
<comment type="catalytic activity">
    <reaction evidence="1">
        <text>ATP + protein L-histidine = ADP + protein N-phospho-L-histidine.</text>
        <dbReference type="EC" id="2.7.13.3"/>
    </reaction>
</comment>
<proteinExistence type="predicted"/>
<accession>A0ABU9N6H9</accession>
<keyword evidence="4" id="KW-0808">Transferase</keyword>
<evidence type="ECO:0000256" key="2">
    <source>
        <dbReference type="ARBA" id="ARBA00012438"/>
    </source>
</evidence>
<feature type="transmembrane region" description="Helical" evidence="8">
    <location>
        <begin position="7"/>
        <end position="27"/>
    </location>
</feature>
<evidence type="ECO:0000256" key="3">
    <source>
        <dbReference type="ARBA" id="ARBA00022553"/>
    </source>
</evidence>
<dbReference type="PROSITE" id="PS50109">
    <property type="entry name" value="HIS_KIN"/>
    <property type="match status" value="1"/>
</dbReference>
<dbReference type="Gene3D" id="3.30.565.10">
    <property type="entry name" value="Histidine kinase-like ATPase, C-terminal domain"/>
    <property type="match status" value="1"/>
</dbReference>
<protein>
    <recommendedName>
        <fullName evidence="2">histidine kinase</fullName>
        <ecNumber evidence="2">2.7.13.3</ecNumber>
    </recommendedName>
</protein>
<dbReference type="Proteomes" id="UP001460072">
    <property type="component" value="Unassembled WGS sequence"/>
</dbReference>
<sequence length="527" mass="60338">MKREKNFYLVLFISITIVATIGLQVFWNIKNYNQNKTRLIAEVQTALDKSIEYYYVDYLKDNFVAFVNNDKKVNSEQFFESVDLKSALKNIPQQKKKNKKKIIDSKVDTTSTFVSVEIKSDSKTIKKSSDSIKMQIENEIISSESSLRSPKVSFKEIEPTSIKAISVFKGKKDTDSIMAIKNLANKIVISMFQDTIEFKALSNALEKELNRKNILIDYQLQHYKGDTLYNTFQTNKNGSLSLKSISKSAYLPKKEEIAILFSNPITLVLKRSLSEILLSLVLSLSIITCLLYLLKTINKQKKIDEIKNDLISNITHEFKTPITTIGTAIEGIKSFNTEKDIEKTNRYLEISGNQLKKLEEMVERLLETATLETNQLSIKKEKANLLLLLQNCIEKHQLNFQEKNIVLETKTTDFFANVDSFHLENAFSNIIDNAVKYGGNEIKITLNCDKFQNTVLIEDNGFGIDKIHEEKIFDKFYRIPKGNIHNVKGFGIGLYYSKKIIEKHGGSLELLSNSNPTLFKITLPNEY</sequence>
<feature type="domain" description="Histidine kinase" evidence="9">
    <location>
        <begin position="313"/>
        <end position="527"/>
    </location>
</feature>
<dbReference type="Pfam" id="PF00512">
    <property type="entry name" value="HisKA"/>
    <property type="match status" value="1"/>
</dbReference>
<keyword evidence="3" id="KW-0597">Phosphoprotein</keyword>
<dbReference type="InterPro" id="IPR003594">
    <property type="entry name" value="HATPase_dom"/>
</dbReference>
<keyword evidence="8" id="KW-1133">Transmembrane helix</keyword>
<dbReference type="InterPro" id="IPR036097">
    <property type="entry name" value="HisK_dim/P_sf"/>
</dbReference>
<keyword evidence="7" id="KW-0175">Coiled coil</keyword>
<dbReference type="InterPro" id="IPR036890">
    <property type="entry name" value="HATPase_C_sf"/>
</dbReference>
<evidence type="ECO:0000256" key="5">
    <source>
        <dbReference type="ARBA" id="ARBA00022777"/>
    </source>
</evidence>
<dbReference type="PRINTS" id="PR00344">
    <property type="entry name" value="BCTRLSENSOR"/>
</dbReference>
<evidence type="ECO:0000256" key="1">
    <source>
        <dbReference type="ARBA" id="ARBA00000085"/>
    </source>
</evidence>
<reference evidence="10 11" key="1">
    <citation type="submission" date="2024-03" db="EMBL/GenBank/DDBJ databases">
        <title>Two novel species of the genus Flavobacterium exhibiting potentially degradation of complex polysaccharides.</title>
        <authorList>
            <person name="Lian X."/>
        </authorList>
    </citation>
    <scope>NUCLEOTIDE SEQUENCE [LARGE SCALE GENOMIC DNA]</scope>
    <source>
        <strain evidence="11">j3</strain>
    </source>
</reference>
<dbReference type="SMART" id="SM00387">
    <property type="entry name" value="HATPase_c"/>
    <property type="match status" value="1"/>
</dbReference>
<dbReference type="CDD" id="cd00082">
    <property type="entry name" value="HisKA"/>
    <property type="match status" value="1"/>
</dbReference>
<feature type="coiled-coil region" evidence="7">
    <location>
        <begin position="348"/>
        <end position="375"/>
    </location>
</feature>
<comment type="caution">
    <text evidence="10">The sequence shown here is derived from an EMBL/GenBank/DDBJ whole genome shotgun (WGS) entry which is preliminary data.</text>
</comment>
<organism evidence="10 11">
    <name type="scientific">Flavobacterium aureirubrum</name>
    <dbReference type="NCBI Taxonomy" id="3133147"/>
    <lineage>
        <taxon>Bacteria</taxon>
        <taxon>Pseudomonadati</taxon>
        <taxon>Bacteroidota</taxon>
        <taxon>Flavobacteriia</taxon>
        <taxon>Flavobacteriales</taxon>
        <taxon>Flavobacteriaceae</taxon>
        <taxon>Flavobacterium</taxon>
    </lineage>
</organism>
<dbReference type="PANTHER" id="PTHR45453">
    <property type="entry name" value="PHOSPHATE REGULON SENSOR PROTEIN PHOR"/>
    <property type="match status" value="1"/>
</dbReference>
<evidence type="ECO:0000256" key="8">
    <source>
        <dbReference type="SAM" id="Phobius"/>
    </source>
</evidence>
<evidence type="ECO:0000256" key="4">
    <source>
        <dbReference type="ARBA" id="ARBA00022679"/>
    </source>
</evidence>
<dbReference type="SUPFAM" id="SSF55874">
    <property type="entry name" value="ATPase domain of HSP90 chaperone/DNA topoisomerase II/histidine kinase"/>
    <property type="match status" value="1"/>
</dbReference>